<accession>H6L555</accession>
<evidence type="ECO:0000313" key="2">
    <source>
        <dbReference type="EMBL" id="AFC22927.1"/>
    </source>
</evidence>
<dbReference type="RefSeq" id="WP_014373177.1">
    <property type="nucleotide sequence ID" value="NC_016940.1"/>
</dbReference>
<gene>
    <name evidence="2" type="ordered locus">SGRA_0186</name>
</gene>
<reference evidence="2 3" key="1">
    <citation type="journal article" date="2012" name="Stand. Genomic Sci.">
        <title>Complete genome sequencing and analysis of Saprospira grandis str. Lewin, a predatory marine bacterium.</title>
        <authorList>
            <person name="Saw J.H."/>
            <person name="Yuryev A."/>
            <person name="Kanbe M."/>
            <person name="Hou S."/>
            <person name="Young A.G."/>
            <person name="Aizawa S."/>
            <person name="Alam M."/>
        </authorList>
    </citation>
    <scope>NUCLEOTIDE SEQUENCE [LARGE SCALE GENOMIC DNA]</scope>
    <source>
        <strain evidence="2 3">Lewin</strain>
    </source>
</reference>
<keyword evidence="1" id="KW-0732">Signal</keyword>
<evidence type="ECO:0008006" key="4">
    <source>
        <dbReference type="Google" id="ProtNLM"/>
    </source>
</evidence>
<dbReference type="PROSITE" id="PS51257">
    <property type="entry name" value="PROKAR_LIPOPROTEIN"/>
    <property type="match status" value="1"/>
</dbReference>
<name>H6L555_SAPGL</name>
<feature type="signal peptide" evidence="1">
    <location>
        <begin position="1"/>
        <end position="18"/>
    </location>
</feature>
<dbReference type="Proteomes" id="UP000007519">
    <property type="component" value="Chromosome"/>
</dbReference>
<proteinExistence type="predicted"/>
<dbReference type="EMBL" id="CP002831">
    <property type="protein sequence ID" value="AFC22927.1"/>
    <property type="molecule type" value="Genomic_DNA"/>
</dbReference>
<sequence length="206" mass="24157">MGTRLLLLFLLLTSCLNAPEGIDKKEGCGTPRNLPKAFQNAMYTIKAAPVDSLNFCFEIHYDDKTTSLAEFCYPFQEKYEDLDRYIEVLWSNEDLICIRSVYLETDNAFNAYLKQDDFKISYKFLNPLAVDSSHNRVVTYRMNPEEYVLTVIELTKMDTLVEYDLTQTNCLFFDRCLENIIFYEDEIAVVYRNEGDKPNSKFILKW</sequence>
<organism evidence="2 3">
    <name type="scientific">Saprospira grandis (strain Lewin)</name>
    <dbReference type="NCBI Taxonomy" id="984262"/>
    <lineage>
        <taxon>Bacteria</taxon>
        <taxon>Pseudomonadati</taxon>
        <taxon>Bacteroidota</taxon>
        <taxon>Saprospiria</taxon>
        <taxon>Saprospirales</taxon>
        <taxon>Saprospiraceae</taxon>
        <taxon>Saprospira</taxon>
    </lineage>
</organism>
<dbReference type="KEGG" id="sgn:SGRA_0186"/>
<evidence type="ECO:0000256" key="1">
    <source>
        <dbReference type="SAM" id="SignalP"/>
    </source>
</evidence>
<dbReference type="AlphaFoldDB" id="H6L555"/>
<evidence type="ECO:0000313" key="3">
    <source>
        <dbReference type="Proteomes" id="UP000007519"/>
    </source>
</evidence>
<keyword evidence="3" id="KW-1185">Reference proteome</keyword>
<dbReference type="HOGENOM" id="CLU_1331161_0_0_10"/>
<protein>
    <recommendedName>
        <fullName evidence="4">Lipoprotein</fullName>
    </recommendedName>
</protein>
<feature type="chain" id="PRO_5003604646" description="Lipoprotein" evidence="1">
    <location>
        <begin position="19"/>
        <end position="206"/>
    </location>
</feature>